<keyword evidence="4 7" id="KW-1133">Transmembrane helix</keyword>
<feature type="transmembrane region" description="Helical" evidence="7">
    <location>
        <begin position="209"/>
        <end position="229"/>
    </location>
</feature>
<feature type="transmembrane region" description="Helical" evidence="7">
    <location>
        <begin position="342"/>
        <end position="365"/>
    </location>
</feature>
<dbReference type="GO" id="GO:0022857">
    <property type="term" value="F:transmembrane transporter activity"/>
    <property type="evidence" value="ECO:0007669"/>
    <property type="project" value="InterPro"/>
</dbReference>
<dbReference type="SUPFAM" id="SSF103473">
    <property type="entry name" value="MFS general substrate transporter"/>
    <property type="match status" value="1"/>
</dbReference>
<dbReference type="InterPro" id="IPR011701">
    <property type="entry name" value="MFS"/>
</dbReference>
<dbReference type="GeneID" id="36552483"/>
<comment type="similarity">
    <text evidence="6">Belongs to the major facilitator superfamily. Allantoate permease family.</text>
</comment>
<comment type="caution">
    <text evidence="9">The sequence shown here is derived from an EMBL/GenBank/DDBJ whole genome shotgun (WGS) entry which is preliminary data.</text>
</comment>
<evidence type="ECO:0000313" key="10">
    <source>
        <dbReference type="Proteomes" id="UP000234275"/>
    </source>
</evidence>
<feature type="transmembrane region" description="Helical" evidence="7">
    <location>
        <begin position="116"/>
        <end position="135"/>
    </location>
</feature>
<evidence type="ECO:0000256" key="7">
    <source>
        <dbReference type="SAM" id="Phobius"/>
    </source>
</evidence>
<sequence>MASPDVDIGQIKAASNEEVDPALQLTQGEVIEYTPDEERRVLRKINMTILPLMCWVYMLQYADKSTLNYASLMGIRTDTKLTGDNYNWVSSIFYAGYLAWEIPTTYLFRRLPVGKYASFNILCWGIVLSCHAAAFDYSGLLAARFFLGFFEATVTPAFVLITSMWFKQNEQAKRMGFWLSCNGVALILMAVVAYGLSAVTDAALASWRILFLILGPLTAVTGAVYVWLLPDSQVNAWFLNERERLIAIERIRNNFQGIGSQVWKWDQFLEAFQDPRTYCYLVFSFLMNIPSGGITTFGSIIINSFGFNERLSLLLGAPSGVFDIGGKLLFTWLSDKYLDRTLFAFLAILIPLVGGIMMIAIPLSAPGGLLLGYYLISVAGASWGLIMAAISNNTLGYTKKVTVSGLQIIAYAAGNWVGPQAFRANDAPIYLHGKIVVAVMYGASAVVLVALRWVNIRENRRRDRLLAENPVDVDDPEVVAAIEREKFLDLTDFHKPHFRYVL</sequence>
<reference evidence="9 10" key="1">
    <citation type="submission" date="2016-12" db="EMBL/GenBank/DDBJ databases">
        <title>The genomes of Aspergillus section Nigri reveals drivers in fungal speciation.</title>
        <authorList>
            <consortium name="DOE Joint Genome Institute"/>
            <person name="Vesth T.C."/>
            <person name="Nybo J."/>
            <person name="Theobald S."/>
            <person name="Brandl J."/>
            <person name="Frisvad J.C."/>
            <person name="Nielsen K.F."/>
            <person name="Lyhne E.K."/>
            <person name="Kogle M.E."/>
            <person name="Kuo A."/>
            <person name="Riley R."/>
            <person name="Clum A."/>
            <person name="Nolan M."/>
            <person name="Lipzen A."/>
            <person name="Salamov A."/>
            <person name="Henrissat B."/>
            <person name="Wiebenga A."/>
            <person name="De Vries R.P."/>
            <person name="Grigoriev I.V."/>
            <person name="Mortensen U.H."/>
            <person name="Andersen M.R."/>
            <person name="Baker S.E."/>
        </authorList>
    </citation>
    <scope>NUCLEOTIDE SEQUENCE [LARGE SCALE GENOMIC DNA]</scope>
    <source>
        <strain evidence="9 10">IBT 23096</strain>
    </source>
</reference>
<comment type="subcellular location">
    <subcellularLocation>
        <location evidence="1">Membrane</location>
        <topology evidence="1">Multi-pass membrane protein</topology>
    </subcellularLocation>
</comment>
<evidence type="ECO:0000256" key="2">
    <source>
        <dbReference type="ARBA" id="ARBA00022448"/>
    </source>
</evidence>
<keyword evidence="5 7" id="KW-0472">Membrane</keyword>
<dbReference type="GO" id="GO:0016020">
    <property type="term" value="C:membrane"/>
    <property type="evidence" value="ECO:0007669"/>
    <property type="project" value="UniProtKB-SubCell"/>
</dbReference>
<feature type="domain" description="Major facilitator superfamily (MFS) profile" evidence="8">
    <location>
        <begin position="49"/>
        <end position="460"/>
    </location>
</feature>
<feature type="transmembrane region" description="Helical" evidence="7">
    <location>
        <begin position="371"/>
        <end position="389"/>
    </location>
</feature>
<evidence type="ECO:0000256" key="5">
    <source>
        <dbReference type="ARBA" id="ARBA00023136"/>
    </source>
</evidence>
<dbReference type="PANTHER" id="PTHR43791:SF1">
    <property type="entry name" value="ALLANTOATE PERMEASE"/>
    <property type="match status" value="1"/>
</dbReference>
<protein>
    <submittedName>
        <fullName evidence="9">MFS general substrate transporter</fullName>
    </submittedName>
</protein>
<dbReference type="RefSeq" id="XP_024700526.1">
    <property type="nucleotide sequence ID" value="XM_024844783.1"/>
</dbReference>
<evidence type="ECO:0000256" key="1">
    <source>
        <dbReference type="ARBA" id="ARBA00004141"/>
    </source>
</evidence>
<feature type="transmembrane region" description="Helical" evidence="7">
    <location>
        <begin position="401"/>
        <end position="417"/>
    </location>
</feature>
<feature type="transmembrane region" description="Helical" evidence="7">
    <location>
        <begin position="429"/>
        <end position="454"/>
    </location>
</feature>
<feature type="transmembrane region" description="Helical" evidence="7">
    <location>
        <begin position="177"/>
        <end position="197"/>
    </location>
</feature>
<dbReference type="PROSITE" id="PS50850">
    <property type="entry name" value="MFS"/>
    <property type="match status" value="1"/>
</dbReference>
<keyword evidence="2" id="KW-0813">Transport</keyword>
<dbReference type="VEuPathDB" id="FungiDB:P170DRAFT_367034"/>
<dbReference type="InterPro" id="IPR020846">
    <property type="entry name" value="MFS_dom"/>
</dbReference>
<dbReference type="Proteomes" id="UP000234275">
    <property type="component" value="Unassembled WGS sequence"/>
</dbReference>
<organism evidence="9 10">
    <name type="scientific">Aspergillus steynii IBT 23096</name>
    <dbReference type="NCBI Taxonomy" id="1392250"/>
    <lineage>
        <taxon>Eukaryota</taxon>
        <taxon>Fungi</taxon>
        <taxon>Dikarya</taxon>
        <taxon>Ascomycota</taxon>
        <taxon>Pezizomycotina</taxon>
        <taxon>Eurotiomycetes</taxon>
        <taxon>Eurotiomycetidae</taxon>
        <taxon>Eurotiales</taxon>
        <taxon>Aspergillaceae</taxon>
        <taxon>Aspergillus</taxon>
        <taxon>Aspergillus subgen. Circumdati</taxon>
    </lineage>
</organism>
<dbReference type="PANTHER" id="PTHR43791">
    <property type="entry name" value="PERMEASE-RELATED"/>
    <property type="match status" value="1"/>
</dbReference>
<evidence type="ECO:0000256" key="6">
    <source>
        <dbReference type="ARBA" id="ARBA00037968"/>
    </source>
</evidence>
<name>A0A2I2FX66_9EURO</name>
<feature type="transmembrane region" description="Helical" evidence="7">
    <location>
        <begin position="141"/>
        <end position="165"/>
    </location>
</feature>
<dbReference type="AlphaFoldDB" id="A0A2I2FX66"/>
<gene>
    <name evidence="9" type="ORF">P170DRAFT_367034</name>
</gene>
<proteinExistence type="inferred from homology"/>
<evidence type="ECO:0000259" key="8">
    <source>
        <dbReference type="PROSITE" id="PS50850"/>
    </source>
</evidence>
<dbReference type="OrthoDB" id="6730379at2759"/>
<keyword evidence="10" id="KW-1185">Reference proteome</keyword>
<accession>A0A2I2FX66</accession>
<feature type="transmembrane region" description="Helical" evidence="7">
    <location>
        <begin position="278"/>
        <end position="305"/>
    </location>
</feature>
<feature type="transmembrane region" description="Helical" evidence="7">
    <location>
        <begin position="311"/>
        <end position="330"/>
    </location>
</feature>
<evidence type="ECO:0000256" key="3">
    <source>
        <dbReference type="ARBA" id="ARBA00022692"/>
    </source>
</evidence>
<dbReference type="Gene3D" id="1.20.1250.20">
    <property type="entry name" value="MFS general substrate transporter like domains"/>
    <property type="match status" value="2"/>
</dbReference>
<dbReference type="InterPro" id="IPR036259">
    <property type="entry name" value="MFS_trans_sf"/>
</dbReference>
<dbReference type="FunFam" id="1.20.1250.20:FF:000064">
    <property type="entry name" value="MFS allantoate transporter"/>
    <property type="match status" value="1"/>
</dbReference>
<dbReference type="Pfam" id="PF07690">
    <property type="entry name" value="MFS_1"/>
    <property type="match status" value="1"/>
</dbReference>
<evidence type="ECO:0000256" key="4">
    <source>
        <dbReference type="ARBA" id="ARBA00022989"/>
    </source>
</evidence>
<dbReference type="EMBL" id="MSFO01000008">
    <property type="protein sequence ID" value="PLB45224.1"/>
    <property type="molecule type" value="Genomic_DNA"/>
</dbReference>
<evidence type="ECO:0000313" key="9">
    <source>
        <dbReference type="EMBL" id="PLB45224.1"/>
    </source>
</evidence>
<keyword evidence="3 7" id="KW-0812">Transmembrane</keyword>